<accession>A0A6I4YUP0</accession>
<dbReference type="CDD" id="cd17557">
    <property type="entry name" value="REC_Rcp-like"/>
    <property type="match status" value="1"/>
</dbReference>
<keyword evidence="4" id="KW-1185">Reference proteome</keyword>
<dbReference type="EMBL" id="WVHK01000090">
    <property type="protein sequence ID" value="MXV21355.1"/>
    <property type="molecule type" value="Genomic_DNA"/>
</dbReference>
<dbReference type="PROSITE" id="PS50110">
    <property type="entry name" value="RESPONSE_REGULATORY"/>
    <property type="match status" value="1"/>
</dbReference>
<dbReference type="InterPro" id="IPR011006">
    <property type="entry name" value="CheY-like_superfamily"/>
</dbReference>
<dbReference type="SMART" id="SM00448">
    <property type="entry name" value="REC"/>
    <property type="match status" value="1"/>
</dbReference>
<reference evidence="3 4" key="1">
    <citation type="submission" date="2019-11" db="EMBL/GenBank/DDBJ databases">
        <title>Genome sequence of Deinococcus xianganensis Y35, AI-2 producing algicidal bacterium, isolated from lake water.</title>
        <authorList>
            <person name="Li Y."/>
        </authorList>
    </citation>
    <scope>NUCLEOTIDE SEQUENCE [LARGE SCALE GENOMIC DNA]</scope>
    <source>
        <strain evidence="3 4">Y35</strain>
    </source>
</reference>
<dbReference type="InterPro" id="IPR001789">
    <property type="entry name" value="Sig_transdc_resp-reg_receiver"/>
</dbReference>
<proteinExistence type="predicted"/>
<evidence type="ECO:0000313" key="4">
    <source>
        <dbReference type="Proteomes" id="UP000430519"/>
    </source>
</evidence>
<dbReference type="InterPro" id="IPR052893">
    <property type="entry name" value="TCS_response_regulator"/>
</dbReference>
<name>A0A6I4YUP0_9DEIO</name>
<dbReference type="GO" id="GO:0000160">
    <property type="term" value="P:phosphorelay signal transduction system"/>
    <property type="evidence" value="ECO:0007669"/>
    <property type="project" value="InterPro"/>
</dbReference>
<dbReference type="PANTHER" id="PTHR44520:SF2">
    <property type="entry name" value="RESPONSE REGULATOR RCP1"/>
    <property type="match status" value="1"/>
</dbReference>
<dbReference type="Pfam" id="PF00072">
    <property type="entry name" value="Response_reg"/>
    <property type="match status" value="1"/>
</dbReference>
<feature type="modified residue" description="4-aspartylphosphate" evidence="1">
    <location>
        <position position="77"/>
    </location>
</feature>
<evidence type="ECO:0000256" key="1">
    <source>
        <dbReference type="PROSITE-ProRule" id="PRU00169"/>
    </source>
</evidence>
<dbReference type="Proteomes" id="UP000430519">
    <property type="component" value="Unassembled WGS sequence"/>
</dbReference>
<keyword evidence="1" id="KW-0597">Phosphoprotein</keyword>
<comment type="caution">
    <text evidence="3">The sequence shown here is derived from an EMBL/GenBank/DDBJ whole genome shotgun (WGS) entry which is preliminary data.</text>
</comment>
<dbReference type="PANTHER" id="PTHR44520">
    <property type="entry name" value="RESPONSE REGULATOR RCP1-RELATED"/>
    <property type="match status" value="1"/>
</dbReference>
<dbReference type="AlphaFoldDB" id="A0A6I4YUP0"/>
<dbReference type="Gene3D" id="3.40.50.2300">
    <property type="match status" value="1"/>
</dbReference>
<organism evidence="3 4">
    <name type="scientific">Deinococcus xianganensis</name>
    <dbReference type="NCBI Taxonomy" id="1507289"/>
    <lineage>
        <taxon>Bacteria</taxon>
        <taxon>Thermotogati</taxon>
        <taxon>Deinococcota</taxon>
        <taxon>Deinococci</taxon>
        <taxon>Deinococcales</taxon>
        <taxon>Deinococcaceae</taxon>
        <taxon>Deinococcus</taxon>
    </lineage>
</organism>
<dbReference type="SUPFAM" id="SSF52172">
    <property type="entry name" value="CheY-like"/>
    <property type="match status" value="1"/>
</dbReference>
<gene>
    <name evidence="3" type="ORF">GLX28_17150</name>
</gene>
<evidence type="ECO:0000259" key="2">
    <source>
        <dbReference type="PROSITE" id="PS50110"/>
    </source>
</evidence>
<feature type="domain" description="Response regulatory" evidence="2">
    <location>
        <begin position="19"/>
        <end position="144"/>
    </location>
</feature>
<protein>
    <submittedName>
        <fullName evidence="3">Response regulator</fullName>
    </submittedName>
</protein>
<evidence type="ECO:0000313" key="3">
    <source>
        <dbReference type="EMBL" id="MXV21355.1"/>
    </source>
</evidence>
<sequence length="158" mass="17592">MPSPFPCSPACLLPGSPLRILIIDDNLADQYLLREAAETLGVPVALTFAMDGDHGFAILDHLLARCPDELPQLILLDLHLPGLSGLEVLERLKTHECLAVIPVVMLTTSSLIEDARVAYRRRANAFMTKHPNFEVFRQQFQTMISFWHDAAPPPTPVR</sequence>